<keyword evidence="2" id="KW-0805">Transcription regulation</keyword>
<evidence type="ECO:0000256" key="6">
    <source>
        <dbReference type="SAM" id="MobiDB-lite"/>
    </source>
</evidence>
<evidence type="ECO:0000313" key="9">
    <source>
        <dbReference type="Proteomes" id="UP000823388"/>
    </source>
</evidence>
<comment type="subcellular location">
    <subcellularLocation>
        <location evidence="1">Nucleus</location>
    </subcellularLocation>
</comment>
<protein>
    <recommendedName>
        <fullName evidence="7">MADS-box domain-containing protein</fullName>
    </recommendedName>
</protein>
<dbReference type="PANTHER" id="PTHR11945:SF756">
    <property type="entry name" value="MADS-BOX DOMAIN-CONTAINING PROTEIN"/>
    <property type="match status" value="1"/>
</dbReference>
<dbReference type="GO" id="GO:0046983">
    <property type="term" value="F:protein dimerization activity"/>
    <property type="evidence" value="ECO:0007669"/>
    <property type="project" value="InterPro"/>
</dbReference>
<evidence type="ECO:0000256" key="4">
    <source>
        <dbReference type="ARBA" id="ARBA00023163"/>
    </source>
</evidence>
<dbReference type="SUPFAM" id="SSF55455">
    <property type="entry name" value="SRF-like"/>
    <property type="match status" value="1"/>
</dbReference>
<dbReference type="Proteomes" id="UP000823388">
    <property type="component" value="Chromosome 4N"/>
</dbReference>
<evidence type="ECO:0000256" key="5">
    <source>
        <dbReference type="ARBA" id="ARBA00023242"/>
    </source>
</evidence>
<keyword evidence="5" id="KW-0539">Nucleus</keyword>
<dbReference type="PANTHER" id="PTHR11945">
    <property type="entry name" value="MADS BOX PROTEIN"/>
    <property type="match status" value="1"/>
</dbReference>
<dbReference type="Gene3D" id="3.40.1810.10">
    <property type="entry name" value="Transcription factor, MADS-box"/>
    <property type="match status" value="1"/>
</dbReference>
<dbReference type="GO" id="GO:0000978">
    <property type="term" value="F:RNA polymerase II cis-regulatory region sequence-specific DNA binding"/>
    <property type="evidence" value="ECO:0007669"/>
    <property type="project" value="TreeGrafter"/>
</dbReference>
<dbReference type="InterPro" id="IPR002100">
    <property type="entry name" value="TF_MADSbox"/>
</dbReference>
<organism evidence="8 9">
    <name type="scientific">Panicum virgatum</name>
    <name type="common">Blackwell switchgrass</name>
    <dbReference type="NCBI Taxonomy" id="38727"/>
    <lineage>
        <taxon>Eukaryota</taxon>
        <taxon>Viridiplantae</taxon>
        <taxon>Streptophyta</taxon>
        <taxon>Embryophyta</taxon>
        <taxon>Tracheophyta</taxon>
        <taxon>Spermatophyta</taxon>
        <taxon>Magnoliopsida</taxon>
        <taxon>Liliopsida</taxon>
        <taxon>Poales</taxon>
        <taxon>Poaceae</taxon>
        <taxon>PACMAD clade</taxon>
        <taxon>Panicoideae</taxon>
        <taxon>Panicodae</taxon>
        <taxon>Paniceae</taxon>
        <taxon>Panicinae</taxon>
        <taxon>Panicum</taxon>
        <taxon>Panicum sect. Hiantes</taxon>
    </lineage>
</organism>
<keyword evidence="3" id="KW-0238">DNA-binding</keyword>
<dbReference type="OrthoDB" id="1896642at2759"/>
<dbReference type="EMBL" id="CM029044">
    <property type="protein sequence ID" value="KAG2606228.1"/>
    <property type="molecule type" value="Genomic_DNA"/>
</dbReference>
<evidence type="ECO:0000256" key="1">
    <source>
        <dbReference type="ARBA" id="ARBA00004123"/>
    </source>
</evidence>
<evidence type="ECO:0000313" key="8">
    <source>
        <dbReference type="EMBL" id="KAG2606228.1"/>
    </source>
</evidence>
<sequence>MVKQEGKKTKGKQVIEIRYIENKERRQVTFSKRKAGLLKKASELSRLCGAHFAVTIFSEKQKLPQQGGNEAGKAGSGGNVFAMGTPSVDHVLRCFVPLPGDAGYLPAMDDVAGGAAERAAVEAMVQQTEETKARVAAEVARLSAVGAKVLTAVPAGRELFWWEADAEALGEAELTEFTRALQRLRDHVRRHADKLQACNPLPRQPAQTGQGSLKLA</sequence>
<dbReference type="GO" id="GO:0000981">
    <property type="term" value="F:DNA-binding transcription factor activity, RNA polymerase II-specific"/>
    <property type="evidence" value="ECO:0007669"/>
    <property type="project" value="TreeGrafter"/>
</dbReference>
<feature type="compositionally biased region" description="Polar residues" evidence="6">
    <location>
        <begin position="205"/>
        <end position="216"/>
    </location>
</feature>
<dbReference type="PRINTS" id="PR00404">
    <property type="entry name" value="MADSDOMAIN"/>
</dbReference>
<accession>A0A8T0T9F6</accession>
<reference evidence="8" key="1">
    <citation type="submission" date="2020-05" db="EMBL/GenBank/DDBJ databases">
        <title>WGS assembly of Panicum virgatum.</title>
        <authorList>
            <person name="Lovell J.T."/>
            <person name="Jenkins J."/>
            <person name="Shu S."/>
            <person name="Juenger T.E."/>
            <person name="Schmutz J."/>
        </authorList>
    </citation>
    <scope>NUCLEOTIDE SEQUENCE</scope>
    <source>
        <strain evidence="8">AP13</strain>
    </source>
</reference>
<feature type="region of interest" description="Disordered" evidence="6">
    <location>
        <begin position="195"/>
        <end position="216"/>
    </location>
</feature>
<dbReference type="GO" id="GO:0005634">
    <property type="term" value="C:nucleus"/>
    <property type="evidence" value="ECO:0007669"/>
    <property type="project" value="UniProtKB-SubCell"/>
</dbReference>
<dbReference type="SMART" id="SM00432">
    <property type="entry name" value="MADS"/>
    <property type="match status" value="1"/>
</dbReference>
<dbReference type="AlphaFoldDB" id="A0A8T0T9F6"/>
<keyword evidence="4" id="KW-0804">Transcription</keyword>
<evidence type="ECO:0000256" key="3">
    <source>
        <dbReference type="ARBA" id="ARBA00023125"/>
    </source>
</evidence>
<keyword evidence="9" id="KW-1185">Reference proteome</keyword>
<evidence type="ECO:0000256" key="2">
    <source>
        <dbReference type="ARBA" id="ARBA00023015"/>
    </source>
</evidence>
<dbReference type="PROSITE" id="PS50066">
    <property type="entry name" value="MADS_BOX_2"/>
    <property type="match status" value="1"/>
</dbReference>
<evidence type="ECO:0000259" key="7">
    <source>
        <dbReference type="PROSITE" id="PS50066"/>
    </source>
</evidence>
<gene>
    <name evidence="8" type="ORF">PVAP13_4NG204500</name>
</gene>
<dbReference type="InterPro" id="IPR036879">
    <property type="entry name" value="TF_MADSbox_sf"/>
</dbReference>
<proteinExistence type="predicted"/>
<name>A0A8T0T9F6_PANVG</name>
<feature type="domain" description="MADS-box" evidence="7">
    <location>
        <begin position="10"/>
        <end position="63"/>
    </location>
</feature>
<dbReference type="Pfam" id="PF00319">
    <property type="entry name" value="SRF-TF"/>
    <property type="match status" value="1"/>
</dbReference>
<comment type="caution">
    <text evidence="8">The sequence shown here is derived from an EMBL/GenBank/DDBJ whole genome shotgun (WGS) entry which is preliminary data.</text>
</comment>